<dbReference type="SMART" id="SM00855">
    <property type="entry name" value="PGAM"/>
    <property type="match status" value="1"/>
</dbReference>
<dbReference type="Pfam" id="PF00300">
    <property type="entry name" value="His_Phos_1"/>
    <property type="match status" value="1"/>
</dbReference>
<dbReference type="SUPFAM" id="SSF53254">
    <property type="entry name" value="Phosphoglycerate mutase-like"/>
    <property type="match status" value="1"/>
</dbReference>
<dbReference type="PROSITE" id="PS00175">
    <property type="entry name" value="PG_MUTASE"/>
    <property type="match status" value="1"/>
</dbReference>
<evidence type="ECO:0000313" key="2">
    <source>
        <dbReference type="Proteomes" id="UP000799439"/>
    </source>
</evidence>
<accession>A0A9P4MEA5</accession>
<dbReference type="InterPro" id="IPR050275">
    <property type="entry name" value="PGM_Phosphatase"/>
</dbReference>
<dbReference type="Proteomes" id="UP000799439">
    <property type="component" value="Unassembled WGS sequence"/>
</dbReference>
<evidence type="ECO:0000313" key="1">
    <source>
        <dbReference type="EMBL" id="KAF2149757.1"/>
    </source>
</evidence>
<proteinExistence type="predicted"/>
<dbReference type="Gene3D" id="3.40.50.1240">
    <property type="entry name" value="Phosphoglycerate mutase-like"/>
    <property type="match status" value="1"/>
</dbReference>
<gene>
    <name evidence="1" type="ORF">K461DRAFT_230599</name>
</gene>
<dbReference type="AlphaFoldDB" id="A0A9P4MEA5"/>
<comment type="caution">
    <text evidence="1">The sequence shown here is derived from an EMBL/GenBank/DDBJ whole genome shotgun (WGS) entry which is preliminary data.</text>
</comment>
<protein>
    <submittedName>
        <fullName evidence="1">Phosphoglycerate mutase-like protein</fullName>
    </submittedName>
</protein>
<dbReference type="GO" id="GO:0005737">
    <property type="term" value="C:cytoplasm"/>
    <property type="evidence" value="ECO:0007669"/>
    <property type="project" value="TreeGrafter"/>
</dbReference>
<dbReference type="InterPro" id="IPR029033">
    <property type="entry name" value="His_PPase_superfam"/>
</dbReference>
<dbReference type="InterPro" id="IPR013078">
    <property type="entry name" value="His_Pase_superF_clade-1"/>
</dbReference>
<reference evidence="1" key="1">
    <citation type="journal article" date="2020" name="Stud. Mycol.">
        <title>101 Dothideomycetes genomes: a test case for predicting lifestyles and emergence of pathogens.</title>
        <authorList>
            <person name="Haridas S."/>
            <person name="Albert R."/>
            <person name="Binder M."/>
            <person name="Bloem J."/>
            <person name="Labutti K."/>
            <person name="Salamov A."/>
            <person name="Andreopoulos B."/>
            <person name="Baker S."/>
            <person name="Barry K."/>
            <person name="Bills G."/>
            <person name="Bluhm B."/>
            <person name="Cannon C."/>
            <person name="Castanera R."/>
            <person name="Culley D."/>
            <person name="Daum C."/>
            <person name="Ezra D."/>
            <person name="Gonzalez J."/>
            <person name="Henrissat B."/>
            <person name="Kuo A."/>
            <person name="Liang C."/>
            <person name="Lipzen A."/>
            <person name="Lutzoni F."/>
            <person name="Magnuson J."/>
            <person name="Mondo S."/>
            <person name="Nolan M."/>
            <person name="Ohm R."/>
            <person name="Pangilinan J."/>
            <person name="Park H.-J."/>
            <person name="Ramirez L."/>
            <person name="Alfaro M."/>
            <person name="Sun H."/>
            <person name="Tritt A."/>
            <person name="Yoshinaga Y."/>
            <person name="Zwiers L.-H."/>
            <person name="Turgeon B."/>
            <person name="Goodwin S."/>
            <person name="Spatafora J."/>
            <person name="Crous P."/>
            <person name="Grigoriev I."/>
        </authorList>
    </citation>
    <scope>NUCLEOTIDE SEQUENCE</scope>
    <source>
        <strain evidence="1">CBS 260.36</strain>
    </source>
</reference>
<dbReference type="PANTHER" id="PTHR48100:SF24">
    <property type="entry name" value="PHOSPHOGLYCERATE MUTASE"/>
    <property type="match status" value="1"/>
</dbReference>
<dbReference type="InterPro" id="IPR001345">
    <property type="entry name" value="PG/BPGM_mutase_AS"/>
</dbReference>
<dbReference type="EMBL" id="ML996090">
    <property type="protein sequence ID" value="KAF2149757.1"/>
    <property type="molecule type" value="Genomic_DNA"/>
</dbReference>
<dbReference type="OrthoDB" id="496981at2759"/>
<dbReference type="PANTHER" id="PTHR48100">
    <property type="entry name" value="BROAD-SPECIFICITY PHOSPHATASE YOR283W-RELATED"/>
    <property type="match status" value="1"/>
</dbReference>
<dbReference type="GO" id="GO:0016791">
    <property type="term" value="F:phosphatase activity"/>
    <property type="evidence" value="ECO:0007669"/>
    <property type="project" value="TreeGrafter"/>
</dbReference>
<name>A0A9P4MEA5_9PEZI</name>
<dbReference type="CDD" id="cd07067">
    <property type="entry name" value="HP_PGM_like"/>
    <property type="match status" value="1"/>
</dbReference>
<sequence length="226" mass="25086">MAPTIILIRHGEAEHNATWNHRLADPPLTKLGEEQCKQLSDRLQQHCPIADGVEAIISSPMVRTLQTTMIGLDWLIQRRVKVEADASWQELSAKPCDTGSPARAISERFPAVDFSSLDPIYPDKSLGTRYAYTRTKVLERGQQVLANLYNRPEKVIAVVSHSAFLRLAVSKRHYANADYRVFTFAGDSAEGDMRLVESELTKGEGGMGWSESGVPDIAAYKFPGET</sequence>
<organism evidence="1 2">
    <name type="scientific">Myriangium duriaei CBS 260.36</name>
    <dbReference type="NCBI Taxonomy" id="1168546"/>
    <lineage>
        <taxon>Eukaryota</taxon>
        <taxon>Fungi</taxon>
        <taxon>Dikarya</taxon>
        <taxon>Ascomycota</taxon>
        <taxon>Pezizomycotina</taxon>
        <taxon>Dothideomycetes</taxon>
        <taxon>Dothideomycetidae</taxon>
        <taxon>Myriangiales</taxon>
        <taxon>Myriangiaceae</taxon>
        <taxon>Myriangium</taxon>
    </lineage>
</organism>
<keyword evidence="2" id="KW-1185">Reference proteome</keyword>